<reference evidence="2 3" key="1">
    <citation type="submission" date="2019-03" db="EMBL/GenBank/DDBJ databases">
        <title>Rhodosporidium diobovatum UCD-FST 08-225 genome sequencing, assembly, and annotation.</title>
        <authorList>
            <person name="Fakankun I.U."/>
            <person name="Fristensky B."/>
            <person name="Levin D.B."/>
        </authorList>
    </citation>
    <scope>NUCLEOTIDE SEQUENCE [LARGE SCALE GENOMIC DNA]</scope>
    <source>
        <strain evidence="2 3">UCD-FST 08-225</strain>
    </source>
</reference>
<name>A0A5C5FY79_9BASI</name>
<protein>
    <submittedName>
        <fullName evidence="2">Uncharacterized protein</fullName>
    </submittedName>
</protein>
<dbReference type="AlphaFoldDB" id="A0A5C5FY79"/>
<sequence>MAATSHELERELVRAYAQAPAATIFKRLDSRNVTVPPHSSALARRLYEADERQEWTEFFLSINDEVAELAGLPWLEGFGDHNAAERRAVLAGLSRSSLSRIDNWASTLPVTDVFDTFDRLSRGISGETTHSEEFRTLIAFATLLIDLGLAPKVSSSSYQRAHVTSLADWLAYHCPTAVALWNWAYSVIYQHICTASHPSPDLDLWKTREAGLLAHRRVPVFTDFCETLHPALRQSFVPRPAAHPTQPAHFVFAPPPSQALPRQAMPSQASPPRRRHKLSTFASTLFKPGGSA</sequence>
<dbReference type="EMBL" id="SOZI01000037">
    <property type="protein sequence ID" value="TNY21748.1"/>
    <property type="molecule type" value="Genomic_DNA"/>
</dbReference>
<comment type="caution">
    <text evidence="2">The sequence shown here is derived from an EMBL/GenBank/DDBJ whole genome shotgun (WGS) entry which is preliminary data.</text>
</comment>
<evidence type="ECO:0000313" key="2">
    <source>
        <dbReference type="EMBL" id="TNY21748.1"/>
    </source>
</evidence>
<evidence type="ECO:0000313" key="3">
    <source>
        <dbReference type="Proteomes" id="UP000311382"/>
    </source>
</evidence>
<keyword evidence="3" id="KW-1185">Reference proteome</keyword>
<feature type="region of interest" description="Disordered" evidence="1">
    <location>
        <begin position="259"/>
        <end position="282"/>
    </location>
</feature>
<evidence type="ECO:0000256" key="1">
    <source>
        <dbReference type="SAM" id="MobiDB-lite"/>
    </source>
</evidence>
<proteinExistence type="predicted"/>
<organism evidence="2 3">
    <name type="scientific">Rhodotorula diobovata</name>
    <dbReference type="NCBI Taxonomy" id="5288"/>
    <lineage>
        <taxon>Eukaryota</taxon>
        <taxon>Fungi</taxon>
        <taxon>Dikarya</taxon>
        <taxon>Basidiomycota</taxon>
        <taxon>Pucciniomycotina</taxon>
        <taxon>Microbotryomycetes</taxon>
        <taxon>Sporidiobolales</taxon>
        <taxon>Sporidiobolaceae</taxon>
        <taxon>Rhodotorula</taxon>
    </lineage>
</organism>
<dbReference type="Proteomes" id="UP000311382">
    <property type="component" value="Unassembled WGS sequence"/>
</dbReference>
<gene>
    <name evidence="2" type="ORF">DMC30DRAFT_415714</name>
</gene>
<accession>A0A5C5FY79</accession>